<feature type="transmembrane region" description="Helical" evidence="1">
    <location>
        <begin position="95"/>
        <end position="116"/>
    </location>
</feature>
<keyword evidence="1" id="KW-0812">Transmembrane</keyword>
<reference evidence="2 3" key="1">
    <citation type="submission" date="2018-10" db="EMBL/GenBank/DDBJ databases">
        <authorList>
            <person name="Li J."/>
        </authorList>
    </citation>
    <scope>NUCLEOTIDE SEQUENCE [LARGE SCALE GENOMIC DNA]</scope>
    <source>
        <strain evidence="2 3">CCTCC AB209002</strain>
    </source>
</reference>
<evidence type="ECO:0008006" key="4">
    <source>
        <dbReference type="Google" id="ProtNLM"/>
    </source>
</evidence>
<keyword evidence="1" id="KW-1133">Transmembrane helix</keyword>
<sequence>MFSGRSGESATEGDALDRQRRSSWRRVVFGLIAVPAVVVGLLAMHFLIGENMPVAGNAYSIATIGAADYASPAAEQGTVASPTCADVCSPAHDNMVGMACAFALLVSLVLLTLHLFRFRWETFHLVLRSLAAKVTALEPPISPSLHVLSISRT</sequence>
<gene>
    <name evidence="2" type="ORF">D9V29_08475</name>
</gene>
<protein>
    <recommendedName>
        <fullName evidence="4">Transmembrane protein</fullName>
    </recommendedName>
</protein>
<dbReference type="EMBL" id="RCUV01000008">
    <property type="protein sequence ID" value="RLP71378.1"/>
    <property type="molecule type" value="Genomic_DNA"/>
</dbReference>
<proteinExistence type="predicted"/>
<dbReference type="Pfam" id="PF19650">
    <property type="entry name" value="DUF6153"/>
    <property type="match status" value="1"/>
</dbReference>
<evidence type="ECO:0000313" key="2">
    <source>
        <dbReference type="EMBL" id="RLP71378.1"/>
    </source>
</evidence>
<comment type="caution">
    <text evidence="2">The sequence shown here is derived from an EMBL/GenBank/DDBJ whole genome shotgun (WGS) entry which is preliminary data.</text>
</comment>
<dbReference type="Proteomes" id="UP000270299">
    <property type="component" value="Unassembled WGS sequence"/>
</dbReference>
<dbReference type="AlphaFoldDB" id="A0A3L6ZU91"/>
<keyword evidence="3" id="KW-1185">Reference proteome</keyword>
<evidence type="ECO:0000313" key="3">
    <source>
        <dbReference type="Proteomes" id="UP000270299"/>
    </source>
</evidence>
<dbReference type="RefSeq" id="WP_147436243.1">
    <property type="nucleotide sequence ID" value="NZ_BMXM01000004.1"/>
</dbReference>
<organism evidence="2 3">
    <name type="scientific">Mycetocola manganoxydans</name>
    <dbReference type="NCBI Taxonomy" id="699879"/>
    <lineage>
        <taxon>Bacteria</taxon>
        <taxon>Bacillati</taxon>
        <taxon>Actinomycetota</taxon>
        <taxon>Actinomycetes</taxon>
        <taxon>Micrococcales</taxon>
        <taxon>Microbacteriaceae</taxon>
        <taxon>Mycetocola</taxon>
    </lineage>
</organism>
<keyword evidence="1" id="KW-0472">Membrane</keyword>
<dbReference type="InterPro" id="IPR046151">
    <property type="entry name" value="DUF6153"/>
</dbReference>
<accession>A0A3L6ZU91</accession>
<name>A0A3L6ZU91_9MICO</name>
<feature type="transmembrane region" description="Helical" evidence="1">
    <location>
        <begin position="27"/>
        <end position="48"/>
    </location>
</feature>
<evidence type="ECO:0000256" key="1">
    <source>
        <dbReference type="SAM" id="Phobius"/>
    </source>
</evidence>